<dbReference type="InterPro" id="IPR001296">
    <property type="entry name" value="Glyco_trans_1"/>
</dbReference>
<protein>
    <submittedName>
        <fullName evidence="3">Capsular glucan synthase</fullName>
        <ecNumber evidence="3">2.4.1.21</ecNumber>
    </submittedName>
</protein>
<dbReference type="PATRIC" id="fig|33995.3.peg.3927"/>
<evidence type="ECO:0000256" key="1">
    <source>
        <dbReference type="ARBA" id="ARBA00022679"/>
    </source>
</evidence>
<evidence type="ECO:0000313" key="3">
    <source>
        <dbReference type="EMBL" id="KON62948.1"/>
    </source>
</evidence>
<keyword evidence="1 3" id="KW-0808">Transferase</keyword>
<dbReference type="AlphaFoldDB" id="A0A0M0ECJ6"/>
<dbReference type="SUPFAM" id="SSF53756">
    <property type="entry name" value="UDP-Glycosyltransferase/glycogen phosphorylase"/>
    <property type="match status" value="1"/>
</dbReference>
<evidence type="ECO:0000313" key="4">
    <source>
        <dbReference type="Proteomes" id="UP000037566"/>
    </source>
</evidence>
<reference evidence="3" key="1">
    <citation type="submission" date="2015-08" db="EMBL/GenBank/DDBJ databases">
        <title>Draft genome sequence of Komagataeibacter europaeus CECT 8546 a cellulose producer strain from vinegar produced by the traditional method.</title>
        <authorList>
            <person name="Poehlein A."/>
            <person name="Valera M.J."/>
            <person name="Haack F.S."/>
            <person name="Mas A."/>
            <person name="Daniel R."/>
            <person name="Streit W.R."/>
            <person name="Mateo E."/>
        </authorList>
    </citation>
    <scope>NUCLEOTIDE SEQUENCE [LARGE SCALE GENOMIC DNA]</scope>
    <source>
        <strain evidence="3">CECT 8546</strain>
    </source>
</reference>
<dbReference type="STRING" id="33995.KOEU_35400"/>
<comment type="caution">
    <text evidence="3">The sequence shown here is derived from an EMBL/GenBank/DDBJ whole genome shotgun (WGS) entry which is preliminary data.</text>
</comment>
<dbReference type="EMBL" id="LHUQ01000052">
    <property type="protein sequence ID" value="KON62948.1"/>
    <property type="molecule type" value="Genomic_DNA"/>
</dbReference>
<dbReference type="Pfam" id="PF00534">
    <property type="entry name" value="Glycos_transf_1"/>
    <property type="match status" value="1"/>
</dbReference>
<dbReference type="CDD" id="cd03809">
    <property type="entry name" value="GT4_MtfB-like"/>
    <property type="match status" value="1"/>
</dbReference>
<dbReference type="EC" id="2.4.1.21" evidence="3"/>
<name>A0A0M0ECJ6_KOMEU</name>
<dbReference type="PANTHER" id="PTHR46401:SF2">
    <property type="entry name" value="GLYCOSYLTRANSFERASE WBBK-RELATED"/>
    <property type="match status" value="1"/>
</dbReference>
<accession>A0A0M0ECJ6</accession>
<feature type="domain" description="Glycosyl transferase family 1" evidence="2">
    <location>
        <begin position="261"/>
        <end position="411"/>
    </location>
</feature>
<keyword evidence="3" id="KW-0328">Glycosyltransferase</keyword>
<dbReference type="OrthoDB" id="9801609at2"/>
<dbReference type="Proteomes" id="UP000037566">
    <property type="component" value="Unassembled WGS sequence"/>
</dbReference>
<proteinExistence type="predicted"/>
<keyword evidence="4" id="KW-1185">Reference proteome</keyword>
<dbReference type="RefSeq" id="WP_053324111.1">
    <property type="nucleotide sequence ID" value="NZ_LHUQ01000052.1"/>
</dbReference>
<sequence length="439" mass="49287">MFVKSSFRIGLDGFNLSLEKGTGVATYARTLSRALSGLGCPVDALFGLNIPTGSIPTLREVRFFDKLVTSGRPKSPAVFSKRWFRERKADLLPPKSIEIPITGRVDSRSFSERLPAFDRIFNVDDLFRRAARHFRQTGKFTAVRMENPPDIMHWTYPFPIEVEGAANIYTLHDVVPLRLPHTTLDDKAYYFRLLQTVGTRASGVCTVSEASKADILSFFPGMASRLHNTYQACDTDRPAFHRPDSECLAEIQADFGLSRHSYFIFFGSLEPKKNIGRVIEAFLASRSSRKLILVGAMAWKSDRELRYLEHGISTGRIMMIDYLPERTLFSLLRQARALLFPSLSEGFGLPVIEAMHCGVPVLTSREGALPEVGGDATLHTEAYDVDAITSAIQQLDQDDSLCEQLVAKGYQQVRKFDMASYQKRLIEMYRSVLSTTSTV</sequence>
<organism evidence="3 4">
    <name type="scientific">Komagataeibacter europaeus</name>
    <name type="common">Gluconacetobacter europaeus</name>
    <dbReference type="NCBI Taxonomy" id="33995"/>
    <lineage>
        <taxon>Bacteria</taxon>
        <taxon>Pseudomonadati</taxon>
        <taxon>Pseudomonadota</taxon>
        <taxon>Alphaproteobacteria</taxon>
        <taxon>Acetobacterales</taxon>
        <taxon>Acetobacteraceae</taxon>
        <taxon>Komagataeibacter</taxon>
    </lineage>
</organism>
<dbReference type="GO" id="GO:0009103">
    <property type="term" value="P:lipopolysaccharide biosynthetic process"/>
    <property type="evidence" value="ECO:0007669"/>
    <property type="project" value="TreeGrafter"/>
</dbReference>
<dbReference type="PANTHER" id="PTHR46401">
    <property type="entry name" value="GLYCOSYLTRANSFERASE WBBK-RELATED"/>
    <property type="match status" value="1"/>
</dbReference>
<evidence type="ECO:0000259" key="2">
    <source>
        <dbReference type="Pfam" id="PF00534"/>
    </source>
</evidence>
<dbReference type="GO" id="GO:0009011">
    <property type="term" value="F:alpha-1,4-glucan glucosyltransferase (ADP-glucose donor) activity"/>
    <property type="evidence" value="ECO:0007669"/>
    <property type="project" value="UniProtKB-EC"/>
</dbReference>
<dbReference type="Gene3D" id="3.40.50.2000">
    <property type="entry name" value="Glycogen Phosphorylase B"/>
    <property type="match status" value="2"/>
</dbReference>
<gene>
    <name evidence="3" type="primary">glgA</name>
    <name evidence="3" type="ORF">KOEU_35400</name>
</gene>